<evidence type="ECO:0000313" key="2">
    <source>
        <dbReference type="EMBL" id="AEH44047.1"/>
    </source>
</evidence>
<reference evidence="3" key="1">
    <citation type="submission" date="2011-04" db="EMBL/GenBank/DDBJ databases">
        <title>The complete genome of Thermodesulfatator indicus DSM 15286.</title>
        <authorList>
            <person name="Lucas S."/>
            <person name="Copeland A."/>
            <person name="Lapidus A."/>
            <person name="Bruce D."/>
            <person name="Goodwin L."/>
            <person name="Pitluck S."/>
            <person name="Peters L."/>
            <person name="Kyrpides N."/>
            <person name="Mavromatis K."/>
            <person name="Pagani I."/>
            <person name="Ivanova N."/>
            <person name="Saunders L."/>
            <person name="Detter J.C."/>
            <person name="Tapia R."/>
            <person name="Han C."/>
            <person name="Land M."/>
            <person name="Hauser L."/>
            <person name="Markowitz V."/>
            <person name="Cheng J.-F."/>
            <person name="Hugenholtz P."/>
            <person name="Woyke T."/>
            <person name="Wu D."/>
            <person name="Spring S."/>
            <person name="Schroeder M."/>
            <person name="Brambilla E."/>
            <person name="Klenk H.-P."/>
            <person name="Eisen J.A."/>
        </authorList>
    </citation>
    <scope>NUCLEOTIDE SEQUENCE [LARGE SCALE GENOMIC DNA]</scope>
    <source>
        <strain evidence="3">DSM 15286 / JCM 11887 / CIR29812</strain>
    </source>
</reference>
<dbReference type="HOGENOM" id="CLU_136025_4_0_0"/>
<feature type="domain" description="Putative regulatory protein FmdB zinc ribbon" evidence="1">
    <location>
        <begin position="1"/>
        <end position="43"/>
    </location>
</feature>
<dbReference type="eggNOG" id="COG2331">
    <property type="taxonomic scope" value="Bacteria"/>
</dbReference>
<dbReference type="InParanoid" id="F8A8Z8"/>
<dbReference type="Proteomes" id="UP000006793">
    <property type="component" value="Chromosome"/>
</dbReference>
<protein>
    <submittedName>
        <fullName evidence="2">Regulatory protein, FmdB family</fullName>
    </submittedName>
</protein>
<dbReference type="RefSeq" id="WP_013906794.1">
    <property type="nucleotide sequence ID" value="NC_015681.1"/>
</dbReference>
<keyword evidence="3" id="KW-1185">Reference proteome</keyword>
<proteinExistence type="predicted"/>
<dbReference type="Gene3D" id="2.20.28.30">
    <property type="entry name" value="RNA polymerase ii, chain L"/>
    <property type="match status" value="1"/>
</dbReference>
<dbReference type="OrthoDB" id="9813321at2"/>
<dbReference type="EMBL" id="CP002683">
    <property type="protein sequence ID" value="AEH44047.1"/>
    <property type="molecule type" value="Genomic_DNA"/>
</dbReference>
<organism evidence="2 3">
    <name type="scientific">Thermodesulfatator indicus (strain DSM 15286 / JCM 11887 / CIR29812)</name>
    <dbReference type="NCBI Taxonomy" id="667014"/>
    <lineage>
        <taxon>Bacteria</taxon>
        <taxon>Pseudomonadati</taxon>
        <taxon>Thermodesulfobacteriota</taxon>
        <taxon>Thermodesulfobacteria</taxon>
        <taxon>Thermodesulfobacteriales</taxon>
        <taxon>Thermodesulfatatoraceae</taxon>
        <taxon>Thermodesulfatator</taxon>
    </lineage>
</organism>
<evidence type="ECO:0000259" key="1">
    <source>
        <dbReference type="SMART" id="SM00834"/>
    </source>
</evidence>
<dbReference type="PANTHER" id="PTHR34404">
    <property type="entry name" value="REGULATORY PROTEIN, FMDB FAMILY"/>
    <property type="match status" value="1"/>
</dbReference>
<accession>F8A8Z8</accession>
<dbReference type="SMART" id="SM00834">
    <property type="entry name" value="CxxC_CXXC_SSSS"/>
    <property type="match status" value="1"/>
</dbReference>
<sequence>MPIYEFICEDCGKEFEVLLKSRDEIDSVRCEECNSPRIKRLMSVTGAVITGGSSTSKPTVTTQKCESGTCAHLNLPGYSR</sequence>
<dbReference type="KEGG" id="tid:Thein_0162"/>
<dbReference type="STRING" id="667014.Thein_0162"/>
<dbReference type="NCBIfam" id="TIGR02605">
    <property type="entry name" value="CxxC_CxxC_SSSS"/>
    <property type="match status" value="1"/>
</dbReference>
<reference evidence="2 3" key="2">
    <citation type="journal article" date="2012" name="Stand. Genomic Sci.">
        <title>Complete genome sequence of the thermophilic sulfate-reducing ocean bacterium Thermodesulfatator indicus type strain (CIR29812(T)).</title>
        <authorList>
            <person name="Anderson I."/>
            <person name="Saunders E."/>
            <person name="Lapidus A."/>
            <person name="Nolan M."/>
            <person name="Lucas S."/>
            <person name="Tice H."/>
            <person name="Del Rio T.G."/>
            <person name="Cheng J.F."/>
            <person name="Han C."/>
            <person name="Tapia R."/>
            <person name="Goodwin L.A."/>
            <person name="Pitluck S."/>
            <person name="Liolios K."/>
            <person name="Mavromatis K."/>
            <person name="Pagani I."/>
            <person name="Ivanova N."/>
            <person name="Mikhailova N."/>
            <person name="Pati A."/>
            <person name="Chen A."/>
            <person name="Palaniappan K."/>
            <person name="Land M."/>
            <person name="Hauser L."/>
            <person name="Jeffries C.D."/>
            <person name="Chang Y.J."/>
            <person name="Brambilla E.M."/>
            <person name="Rohde M."/>
            <person name="Spring S."/>
            <person name="Goker M."/>
            <person name="Detter J.C."/>
            <person name="Woyke T."/>
            <person name="Bristow J."/>
            <person name="Eisen J.A."/>
            <person name="Markowitz V."/>
            <person name="Hugenholtz P."/>
            <person name="Kyrpides N.C."/>
            <person name="Klenk H.P."/>
        </authorList>
    </citation>
    <scope>NUCLEOTIDE SEQUENCE [LARGE SCALE GENOMIC DNA]</scope>
    <source>
        <strain evidence="3">DSM 15286 / JCM 11887 / CIR29812</strain>
    </source>
</reference>
<gene>
    <name evidence="2" type="ordered locus">Thein_0162</name>
</gene>
<dbReference type="InterPro" id="IPR013429">
    <property type="entry name" value="Regulatory_FmdB_Zinc_ribbon"/>
</dbReference>
<name>F8A8Z8_THEID</name>
<dbReference type="AlphaFoldDB" id="F8A8Z8"/>
<dbReference type="Pfam" id="PF09723">
    <property type="entry name" value="Zn_ribbon_8"/>
    <property type="match status" value="1"/>
</dbReference>
<evidence type="ECO:0000313" key="3">
    <source>
        <dbReference type="Proteomes" id="UP000006793"/>
    </source>
</evidence>
<dbReference type="PaxDb" id="667014-Thein_0162"/>
<dbReference type="PANTHER" id="PTHR34404:SF3">
    <property type="entry name" value="REGULATORY PROTEIN, FMDB FAMILY"/>
    <property type="match status" value="1"/>
</dbReference>